<dbReference type="Pfam" id="PF11756">
    <property type="entry name" value="YgbA_NO"/>
    <property type="match status" value="1"/>
</dbReference>
<dbReference type="NCBIfam" id="NF007714">
    <property type="entry name" value="PRK10410.1-2"/>
    <property type="match status" value="1"/>
</dbReference>
<name>A0ABT2TN52_9FIRM</name>
<reference evidence="1 2" key="1">
    <citation type="journal article" date="2021" name="ISME Commun">
        <title>Automated analysis of genomic sequences facilitates high-throughput and comprehensive description of bacteria.</title>
        <authorList>
            <person name="Hitch T.C.A."/>
        </authorList>
    </citation>
    <scope>NUCLEOTIDE SEQUENCE [LARGE SCALE GENOMIC DNA]</scope>
    <source>
        <strain evidence="1 2">Sanger_109</strain>
    </source>
</reference>
<proteinExistence type="predicted"/>
<organism evidence="1 2">
    <name type="scientific">Brotonthovivens ammoniilytica</name>
    <dbReference type="NCBI Taxonomy" id="2981725"/>
    <lineage>
        <taxon>Bacteria</taxon>
        <taxon>Bacillati</taxon>
        <taxon>Bacillota</taxon>
        <taxon>Clostridia</taxon>
        <taxon>Lachnospirales</taxon>
        <taxon>Lachnospiraceae</taxon>
        <taxon>Brotonthovivens</taxon>
    </lineage>
</organism>
<sequence length="116" mass="13940">MTKDIKKKTEQEKRMVSDMIFLYCRKKHGARQTLCSECRELKHYAQVRSDHCPFMETKTFCSNCTVHCYSPQMREKIRKVMAFSGPRMILYHPVAAIRHLITSKREKREWRNVNEN</sequence>
<comment type="caution">
    <text evidence="1">The sequence shown here is derived from an EMBL/GenBank/DDBJ whole genome shotgun (WGS) entry which is preliminary data.</text>
</comment>
<gene>
    <name evidence="1" type="ORF">OCV88_14595</name>
</gene>
<keyword evidence="2" id="KW-1185">Reference proteome</keyword>
<evidence type="ECO:0000313" key="1">
    <source>
        <dbReference type="EMBL" id="MCU6763542.1"/>
    </source>
</evidence>
<evidence type="ECO:0000313" key="2">
    <source>
        <dbReference type="Proteomes" id="UP001652442"/>
    </source>
</evidence>
<protein>
    <submittedName>
        <fullName evidence="1">Nitrous oxide-stimulated promoter family protein</fullName>
    </submittedName>
</protein>
<dbReference type="InterPro" id="IPR020483">
    <property type="entry name" value="Uncharacterised_YgbA"/>
</dbReference>
<dbReference type="RefSeq" id="WP_158426183.1">
    <property type="nucleotide sequence ID" value="NZ_JAOQJQ010000008.1"/>
</dbReference>
<dbReference type="EMBL" id="JAOQJQ010000008">
    <property type="protein sequence ID" value="MCU6763542.1"/>
    <property type="molecule type" value="Genomic_DNA"/>
</dbReference>
<accession>A0ABT2TN52</accession>
<dbReference type="Proteomes" id="UP001652442">
    <property type="component" value="Unassembled WGS sequence"/>
</dbReference>